<organism evidence="1 2">
    <name type="scientific">Batillaria attramentaria</name>
    <dbReference type="NCBI Taxonomy" id="370345"/>
    <lineage>
        <taxon>Eukaryota</taxon>
        <taxon>Metazoa</taxon>
        <taxon>Spiralia</taxon>
        <taxon>Lophotrochozoa</taxon>
        <taxon>Mollusca</taxon>
        <taxon>Gastropoda</taxon>
        <taxon>Caenogastropoda</taxon>
        <taxon>Sorbeoconcha</taxon>
        <taxon>Cerithioidea</taxon>
        <taxon>Batillariidae</taxon>
        <taxon>Batillaria</taxon>
    </lineage>
</organism>
<comment type="caution">
    <text evidence="1">The sequence shown here is derived from an EMBL/GenBank/DDBJ whole genome shotgun (WGS) entry which is preliminary data.</text>
</comment>
<evidence type="ECO:0000313" key="1">
    <source>
        <dbReference type="EMBL" id="KAK7489098.1"/>
    </source>
</evidence>
<dbReference type="EMBL" id="JACVVK020000142">
    <property type="protein sequence ID" value="KAK7489098.1"/>
    <property type="molecule type" value="Genomic_DNA"/>
</dbReference>
<keyword evidence="2" id="KW-1185">Reference proteome</keyword>
<protein>
    <submittedName>
        <fullName evidence="1">Uncharacterized protein</fullName>
    </submittedName>
</protein>
<proteinExistence type="predicted"/>
<reference evidence="1 2" key="1">
    <citation type="journal article" date="2023" name="Sci. Data">
        <title>Genome assembly of the Korean intertidal mud-creeper Batillaria attramentaria.</title>
        <authorList>
            <person name="Patra A.K."/>
            <person name="Ho P.T."/>
            <person name="Jun S."/>
            <person name="Lee S.J."/>
            <person name="Kim Y."/>
            <person name="Won Y.J."/>
        </authorList>
    </citation>
    <scope>NUCLEOTIDE SEQUENCE [LARGE SCALE GENOMIC DNA]</scope>
    <source>
        <strain evidence="1">Wonlab-2016</strain>
    </source>
</reference>
<sequence length="146" mass="16447">AVSEVIWLMTHCRYRRCQNQTGLSGHYYRNQFTAPRLLAARNTAASASQREIQTSVFNGVSVEDVGLSFYEESLNKAPQRTADLDNDSRCVQAKYMSQQTLAPFFTADCDTEDHLGSDKSARNGLTDCMYIYVGLRSKEFVVKEAL</sequence>
<feature type="non-terminal residue" evidence="1">
    <location>
        <position position="1"/>
    </location>
</feature>
<evidence type="ECO:0000313" key="2">
    <source>
        <dbReference type="Proteomes" id="UP001519460"/>
    </source>
</evidence>
<name>A0ABD0KPB5_9CAEN</name>
<dbReference type="Proteomes" id="UP001519460">
    <property type="component" value="Unassembled WGS sequence"/>
</dbReference>
<gene>
    <name evidence="1" type="ORF">BaRGS_00019612</name>
</gene>
<accession>A0ABD0KPB5</accession>
<dbReference type="AlphaFoldDB" id="A0ABD0KPB5"/>